<dbReference type="Proteomes" id="UP000026915">
    <property type="component" value="Chromosome 4"/>
</dbReference>
<accession>A0A061EEJ2</accession>
<protein>
    <submittedName>
        <fullName evidence="1">Uncharacterized protein</fullName>
    </submittedName>
</protein>
<dbReference type="InParanoid" id="A0A061EEJ2"/>
<dbReference type="EMBL" id="CM001882">
    <property type="protein sequence ID" value="EOY03053.1"/>
    <property type="molecule type" value="Genomic_DNA"/>
</dbReference>
<organism evidence="1 2">
    <name type="scientific">Theobroma cacao</name>
    <name type="common">Cacao</name>
    <name type="synonym">Cocoa</name>
    <dbReference type="NCBI Taxonomy" id="3641"/>
    <lineage>
        <taxon>Eukaryota</taxon>
        <taxon>Viridiplantae</taxon>
        <taxon>Streptophyta</taxon>
        <taxon>Embryophyta</taxon>
        <taxon>Tracheophyta</taxon>
        <taxon>Spermatophyta</taxon>
        <taxon>Magnoliopsida</taxon>
        <taxon>eudicotyledons</taxon>
        <taxon>Gunneridae</taxon>
        <taxon>Pentapetalae</taxon>
        <taxon>rosids</taxon>
        <taxon>malvids</taxon>
        <taxon>Malvales</taxon>
        <taxon>Malvaceae</taxon>
        <taxon>Byttnerioideae</taxon>
        <taxon>Theobroma</taxon>
    </lineage>
</organism>
<keyword evidence="2" id="KW-1185">Reference proteome</keyword>
<dbReference type="HOGENOM" id="CLU_2188751_0_0_1"/>
<gene>
    <name evidence="1" type="ORF">TCM_017479</name>
</gene>
<proteinExistence type="predicted"/>
<dbReference type="AlphaFoldDB" id="A0A061EEJ2"/>
<reference evidence="1 2" key="1">
    <citation type="journal article" date="2013" name="Genome Biol.">
        <title>The genome sequence of the most widely cultivated cacao type and its use to identify candidate genes regulating pod color.</title>
        <authorList>
            <person name="Motamayor J.C."/>
            <person name="Mockaitis K."/>
            <person name="Schmutz J."/>
            <person name="Haiminen N."/>
            <person name="Iii D.L."/>
            <person name="Cornejo O."/>
            <person name="Findley S.D."/>
            <person name="Zheng P."/>
            <person name="Utro F."/>
            <person name="Royaert S."/>
            <person name="Saski C."/>
            <person name="Jenkins J."/>
            <person name="Podicheti R."/>
            <person name="Zhao M."/>
            <person name="Scheffler B.E."/>
            <person name="Stack J.C."/>
            <person name="Feltus F.A."/>
            <person name="Mustiga G.M."/>
            <person name="Amores F."/>
            <person name="Phillips W."/>
            <person name="Marelli J.P."/>
            <person name="May G.D."/>
            <person name="Shapiro H."/>
            <person name="Ma J."/>
            <person name="Bustamante C.D."/>
            <person name="Schnell R.J."/>
            <person name="Main D."/>
            <person name="Gilbert D."/>
            <person name="Parida L."/>
            <person name="Kuhn D.N."/>
        </authorList>
    </citation>
    <scope>NUCLEOTIDE SEQUENCE [LARGE SCALE GENOMIC DNA]</scope>
    <source>
        <strain evidence="2">cv. Matina 1-6</strain>
    </source>
</reference>
<evidence type="ECO:0000313" key="1">
    <source>
        <dbReference type="EMBL" id="EOY03053.1"/>
    </source>
</evidence>
<evidence type="ECO:0000313" key="2">
    <source>
        <dbReference type="Proteomes" id="UP000026915"/>
    </source>
</evidence>
<name>A0A061EEJ2_THECC</name>
<sequence>MVGTMNNSNFLRFEFEFDVNNHHALKKRTRVSGNGNSFDKSKFILVQAEKHHTQSILHKVPTPKRDIDVQKAFHPNIFNIIDGRQWENFCTQPEATIMPVVREFFANVV</sequence>
<dbReference type="Gramene" id="EOY03053">
    <property type="protein sequence ID" value="EOY03053"/>
    <property type="gene ID" value="TCM_017479"/>
</dbReference>